<protein>
    <recommendedName>
        <fullName evidence="1">2EXR domain-containing protein</fullName>
    </recommendedName>
</protein>
<keyword evidence="3" id="KW-1185">Reference proteome</keyword>
<reference evidence="2" key="1">
    <citation type="submission" date="2021-02" db="EMBL/GenBank/DDBJ databases">
        <title>Genome sequence Cadophora malorum strain M34.</title>
        <authorList>
            <person name="Stefanovic E."/>
            <person name="Vu D."/>
            <person name="Scully C."/>
            <person name="Dijksterhuis J."/>
            <person name="Roader J."/>
            <person name="Houbraken J."/>
        </authorList>
    </citation>
    <scope>NUCLEOTIDE SEQUENCE</scope>
    <source>
        <strain evidence="2">M34</strain>
    </source>
</reference>
<dbReference type="AlphaFoldDB" id="A0A8H8BRS1"/>
<evidence type="ECO:0000313" key="2">
    <source>
        <dbReference type="EMBL" id="KAG4422167.1"/>
    </source>
</evidence>
<accession>A0A8H8BRS1</accession>
<dbReference type="OrthoDB" id="3557569at2759"/>
<evidence type="ECO:0000313" key="3">
    <source>
        <dbReference type="Proteomes" id="UP000664132"/>
    </source>
</evidence>
<dbReference type="PANTHER" id="PTHR35910">
    <property type="entry name" value="2EXR DOMAIN-CONTAINING PROTEIN"/>
    <property type="match status" value="1"/>
</dbReference>
<sequence>MAGLALRKRFTCFTKLPLEVRLLIWEASLPGPRIVSIRQRPLRKTYLDFREEKGYDWPLIEDFGDEEDGKLDEAQEEERRDARRSICFWRGELLDEQNMSVFWDMHMLGIDSDCPPPNIMFACREAYQVATRSYTKAFAYPESVPGTYINFVTDILYLKEDYFSHYSGYQGSLSIVEGLIGYFAITDTESLRRVRTLAVLLGPQDYLQPLEDFLCHLLRIFEGVEELLLVARDYNTTPVQDYQPDSTGQGCFIDAIHPPAAIRAYSVYRRDLLAGSLPNVQLPEHHNAGWVKLSAKLAKVLWKASRQPTSTREFPDTRIVNIVPQRLKRDFDQAKALYEQALEVYQINEDIRKREELHAAGFCTDDALSDDDF</sequence>
<evidence type="ECO:0000259" key="1">
    <source>
        <dbReference type="Pfam" id="PF20150"/>
    </source>
</evidence>
<gene>
    <name evidence="2" type="ORF">IFR04_004673</name>
</gene>
<comment type="caution">
    <text evidence="2">The sequence shown here is derived from an EMBL/GenBank/DDBJ whole genome shotgun (WGS) entry which is preliminary data.</text>
</comment>
<proteinExistence type="predicted"/>
<name>A0A8H8BRS1_9HELO</name>
<dbReference type="InterPro" id="IPR045518">
    <property type="entry name" value="2EXR"/>
</dbReference>
<dbReference type="Proteomes" id="UP000664132">
    <property type="component" value="Unassembled WGS sequence"/>
</dbReference>
<dbReference type="EMBL" id="JAFJYH010000053">
    <property type="protein sequence ID" value="KAG4422167.1"/>
    <property type="molecule type" value="Genomic_DNA"/>
</dbReference>
<dbReference type="PANTHER" id="PTHR35910:SF6">
    <property type="entry name" value="2EXR DOMAIN-CONTAINING PROTEIN"/>
    <property type="match status" value="1"/>
</dbReference>
<feature type="domain" description="2EXR" evidence="1">
    <location>
        <begin position="10"/>
        <end position="156"/>
    </location>
</feature>
<organism evidence="2 3">
    <name type="scientific">Cadophora malorum</name>
    <dbReference type="NCBI Taxonomy" id="108018"/>
    <lineage>
        <taxon>Eukaryota</taxon>
        <taxon>Fungi</taxon>
        <taxon>Dikarya</taxon>
        <taxon>Ascomycota</taxon>
        <taxon>Pezizomycotina</taxon>
        <taxon>Leotiomycetes</taxon>
        <taxon>Helotiales</taxon>
        <taxon>Ploettnerulaceae</taxon>
        <taxon>Cadophora</taxon>
    </lineage>
</organism>
<dbReference type="Pfam" id="PF20150">
    <property type="entry name" value="2EXR"/>
    <property type="match status" value="1"/>
</dbReference>